<sequence length="128" mass="14797">MGGGMPMLDMIQRHAYALKLSDKQASEIAVWRNQHIKTSIETRRALRKDFGDLHQAALEGRDRAALDAIGTRIDQGRAKLLAMRLDQIELIKRVLTPEQWKQATDWAKRFEHRKMGHPDGRMNTHMKN</sequence>
<gene>
    <name evidence="1" type="ORF">BI364_07965</name>
</gene>
<dbReference type="EMBL" id="CP017415">
    <property type="protein sequence ID" value="AOU97907.1"/>
    <property type="molecule type" value="Genomic_DNA"/>
</dbReference>
<evidence type="ECO:0008006" key="3">
    <source>
        <dbReference type="Google" id="ProtNLM"/>
    </source>
</evidence>
<organism evidence="1 2">
    <name type="scientific">Acidihalobacter yilgarnensis</name>
    <dbReference type="NCBI Taxonomy" id="2819280"/>
    <lineage>
        <taxon>Bacteria</taxon>
        <taxon>Pseudomonadati</taxon>
        <taxon>Pseudomonadota</taxon>
        <taxon>Gammaproteobacteria</taxon>
        <taxon>Chromatiales</taxon>
        <taxon>Ectothiorhodospiraceae</taxon>
        <taxon>Acidihalobacter</taxon>
    </lineage>
</organism>
<reference evidence="2" key="1">
    <citation type="submission" date="2016-09" db="EMBL/GenBank/DDBJ databases">
        <title>Acidihalobacter prosperus F5.</title>
        <authorList>
            <person name="Khaleque H.N."/>
            <person name="Ramsay J.P."/>
            <person name="Kaksonen A.H."/>
            <person name="Boxall N.J."/>
            <person name="Watkin E.L.J."/>
        </authorList>
    </citation>
    <scope>NUCLEOTIDE SEQUENCE [LARGE SCALE GENOMIC DNA]</scope>
    <source>
        <strain evidence="2">F5</strain>
    </source>
</reference>
<keyword evidence="2" id="KW-1185">Reference proteome</keyword>
<dbReference type="KEGG" id="aprs:BI364_07965"/>
<evidence type="ECO:0000313" key="1">
    <source>
        <dbReference type="EMBL" id="AOU97907.1"/>
    </source>
</evidence>
<protein>
    <recommendedName>
        <fullName evidence="3">Periplasmic heavy metal sensor</fullName>
    </recommendedName>
</protein>
<proteinExistence type="predicted"/>
<evidence type="ECO:0000313" key="2">
    <source>
        <dbReference type="Proteomes" id="UP000095401"/>
    </source>
</evidence>
<dbReference type="AlphaFoldDB" id="A0A1D8IN70"/>
<accession>A0A1D8IN70</accession>
<dbReference type="Gene3D" id="1.20.120.1490">
    <property type="match status" value="1"/>
</dbReference>
<name>A0A1D8IN70_9GAMM</name>
<dbReference type="Proteomes" id="UP000095401">
    <property type="component" value="Chromosome"/>
</dbReference>